<accession>A0A4C1TPY8</accession>
<protein>
    <submittedName>
        <fullName evidence="1">Uncharacterized protein</fullName>
    </submittedName>
</protein>
<evidence type="ECO:0000313" key="2">
    <source>
        <dbReference type="Proteomes" id="UP000299102"/>
    </source>
</evidence>
<dbReference type="EMBL" id="BGZK01000076">
    <property type="protein sequence ID" value="GBP16042.1"/>
    <property type="molecule type" value="Genomic_DNA"/>
</dbReference>
<evidence type="ECO:0000313" key="1">
    <source>
        <dbReference type="EMBL" id="GBP16042.1"/>
    </source>
</evidence>
<comment type="caution">
    <text evidence="1">The sequence shown here is derived from an EMBL/GenBank/DDBJ whole genome shotgun (WGS) entry which is preliminary data.</text>
</comment>
<dbReference type="AlphaFoldDB" id="A0A4C1TPY8"/>
<sequence>MDTHNSRGVTNALPTSRVGMENEISDFYGSINSIKIIEILQKKLLLTQSPIGPPPDVIENKQSKDLTIKSFETFTRRANVILPTLKITNTATGVALYETIRACPHVGASETAGRLRPRVRARRNNNIRYPKASGSNV</sequence>
<keyword evidence="2" id="KW-1185">Reference proteome</keyword>
<gene>
    <name evidence="1" type="ORF">EVAR_94383_1</name>
</gene>
<name>A0A4C1TPY8_EUMVA</name>
<dbReference type="Proteomes" id="UP000299102">
    <property type="component" value="Unassembled WGS sequence"/>
</dbReference>
<reference evidence="1 2" key="1">
    <citation type="journal article" date="2019" name="Commun. Biol.">
        <title>The bagworm genome reveals a unique fibroin gene that provides high tensile strength.</title>
        <authorList>
            <person name="Kono N."/>
            <person name="Nakamura H."/>
            <person name="Ohtoshi R."/>
            <person name="Tomita M."/>
            <person name="Numata K."/>
            <person name="Arakawa K."/>
        </authorList>
    </citation>
    <scope>NUCLEOTIDE SEQUENCE [LARGE SCALE GENOMIC DNA]</scope>
</reference>
<organism evidence="1 2">
    <name type="scientific">Eumeta variegata</name>
    <name type="common">Bagworm moth</name>
    <name type="synonym">Eumeta japonica</name>
    <dbReference type="NCBI Taxonomy" id="151549"/>
    <lineage>
        <taxon>Eukaryota</taxon>
        <taxon>Metazoa</taxon>
        <taxon>Ecdysozoa</taxon>
        <taxon>Arthropoda</taxon>
        <taxon>Hexapoda</taxon>
        <taxon>Insecta</taxon>
        <taxon>Pterygota</taxon>
        <taxon>Neoptera</taxon>
        <taxon>Endopterygota</taxon>
        <taxon>Lepidoptera</taxon>
        <taxon>Glossata</taxon>
        <taxon>Ditrysia</taxon>
        <taxon>Tineoidea</taxon>
        <taxon>Psychidae</taxon>
        <taxon>Oiketicinae</taxon>
        <taxon>Eumeta</taxon>
    </lineage>
</organism>
<proteinExistence type="predicted"/>